<dbReference type="InterPro" id="IPR046950">
    <property type="entry name" value="DNA-dir_Rpol_C_phage-type"/>
</dbReference>
<evidence type="ECO:0000259" key="10">
    <source>
        <dbReference type="SMART" id="SM01311"/>
    </source>
</evidence>
<dbReference type="Gene3D" id="1.10.287.280">
    <property type="match status" value="1"/>
</dbReference>
<feature type="non-terminal residue" evidence="11">
    <location>
        <position position="1"/>
    </location>
</feature>
<keyword evidence="4 9" id="KW-0808">Transferase</keyword>
<dbReference type="InterPro" id="IPR037159">
    <property type="entry name" value="RNA_POL_N_sf"/>
</dbReference>
<evidence type="ECO:0000256" key="7">
    <source>
        <dbReference type="ARBA" id="ARBA00023163"/>
    </source>
</evidence>
<dbReference type="PROSITE" id="PS00489">
    <property type="entry name" value="RNA_POL_PHAGE_2"/>
    <property type="match status" value="1"/>
</dbReference>
<dbReference type="Gene3D" id="1.10.1320.10">
    <property type="entry name" value="DNA-directed RNA polymerase, N-terminal domain"/>
    <property type="match status" value="1"/>
</dbReference>
<organism evidence="11 12">
    <name type="scientific">Intoshia linei</name>
    <dbReference type="NCBI Taxonomy" id="1819745"/>
    <lineage>
        <taxon>Eukaryota</taxon>
        <taxon>Metazoa</taxon>
        <taxon>Spiralia</taxon>
        <taxon>Lophotrochozoa</taxon>
        <taxon>Mesozoa</taxon>
        <taxon>Orthonectida</taxon>
        <taxon>Rhopaluridae</taxon>
        <taxon>Intoshia</taxon>
    </lineage>
</organism>
<comment type="caution">
    <text evidence="11">The sequence shown here is derived from an EMBL/GenBank/DDBJ whole genome shotgun (WGS) entry which is preliminary data.</text>
</comment>
<dbReference type="Pfam" id="PF14700">
    <property type="entry name" value="RPOL_N"/>
    <property type="match status" value="1"/>
</dbReference>
<dbReference type="GO" id="GO:0001018">
    <property type="term" value="F:mitochondrial promoter sequence-specific DNA binding"/>
    <property type="evidence" value="ECO:0007669"/>
    <property type="project" value="TreeGrafter"/>
</dbReference>
<dbReference type="FunFam" id="1.10.287.280:FF:000001">
    <property type="entry name" value="DNA-directed RNA polymerase"/>
    <property type="match status" value="1"/>
</dbReference>
<dbReference type="InterPro" id="IPR002092">
    <property type="entry name" value="DNA-dir_Rpol_phage-type"/>
</dbReference>
<dbReference type="InterPro" id="IPR043502">
    <property type="entry name" value="DNA/RNA_pol_sf"/>
</dbReference>
<dbReference type="PANTHER" id="PTHR10102:SF0">
    <property type="entry name" value="DNA-DIRECTED RNA POLYMERASE, MITOCHONDRIAL"/>
    <property type="match status" value="1"/>
</dbReference>
<keyword evidence="7 9" id="KW-0804">Transcription</keyword>
<sequence length="1135" mass="131519">GVEASYRVTQRIARTGKPHNIGETLIGLACKDILFLIIGEDASRTTAKEVFKKSYIVETHGFGHKETITNIEIKNLTLNETNNQIEPYKHKKFFQEISILDTKAITNARKQLKTKLKHATNSKIKRMNSKSYDEYNALLESYIRACLKSNQTNAAFKIMETITRQDCIKLNNVGAISHLFNYLALINDSEKMHTAMKILRLSGFKPTFGILCCRLEHLSRFSNCKESIANVLSEIKLYSYDLTLFKQFCSTNPNAHFHVLKAIRKVYPNFVESSILSFKYNNSLLESLCIDFRKEFNVNIKLGLNSNSVYTNLLNKKLHHDQYNFECNHYTNVKSIDTREKIDDNTKIARRNLENLKVEWKSSLTNAFSFSLQILKNNSINHEMKNLLPYFTSLPASFFIDMMLQDVNIFGNNNIDKYAPSKSALIFNFGQRVVSEINDQHEINQKSKSFLQAYEHYIKYLSNNENVNNRLLWLYIIEKFNLDLKIPFKETSQLAIKMVGKFLYDIIMNNIQVKPMNCTNNRKVPAFYEVYRLSNSSLERAIRPHPSFIKIFKDAKLSDLSFYNYELPMLSPPLPWITSNYGGFLRHRAAFIRTKGNNNLINFKLKRVPNKQLYPIYDSINTISNVPWKVNTTILFVARKVFQSGGDMKLAIPKSPSYYDNPKTLLDFDNSKQKYYPYLKLFRKEKAEMYSLWCTELYRLSIANHYKQNYFWFPQNLDFRGRLYACPPHFSHIGSDLSRSLLLFANGKELGPNGLNWLKIHCINLTGKYKKCTNQERLSICNELMSEIIDSAKYPLHGRKWWQDSEDPWQTLAACTEIYKANQVNKPEEYICCLPVHQDGSCNGLQHYAALGRDDIGAESVNLKNLPRPSDVYSYVVDVIEKKRKIQAVDNIIARELENVITRKIIKQTVMTTVYGVTRYGARSQVMTKLNDLPGINKDNVFKWASYIVDCTFSCLQSMFTSSRDIQNWLINCARYLVDSDVVVEWKTPLGLPVLQPYFSLQKYNKSNGISEETINKRKQYTAIPPNFIHSLDASHMMLTSLYSVSSNFTFVSVHDCFWTHPSTVEIMNKVCREQFVALHSQPILSDLRDQFTELIKKDSKYAIKPNSKQKVFDNIPKTGTFDLNSILKSEYFFS</sequence>
<dbReference type="OrthoDB" id="276422at2759"/>
<name>A0A177B6Y7_9BILA</name>
<feature type="domain" description="DNA-directed RNA polymerase N-terminal" evidence="10">
    <location>
        <begin position="320"/>
        <end position="625"/>
    </location>
</feature>
<keyword evidence="12" id="KW-1185">Reference proteome</keyword>
<evidence type="ECO:0000313" key="12">
    <source>
        <dbReference type="Proteomes" id="UP000078046"/>
    </source>
</evidence>
<dbReference type="AlphaFoldDB" id="A0A177B6Y7"/>
<keyword evidence="6" id="KW-0809">Transit peptide</keyword>
<proteinExistence type="inferred from homology"/>
<dbReference type="InterPro" id="IPR029262">
    <property type="entry name" value="RPOL_N"/>
</dbReference>
<dbReference type="EMBL" id="LWCA01000285">
    <property type="protein sequence ID" value="OAF69413.1"/>
    <property type="molecule type" value="Genomic_DNA"/>
</dbReference>
<dbReference type="PANTHER" id="PTHR10102">
    <property type="entry name" value="DNA-DIRECTED RNA POLYMERASE, MITOCHONDRIAL"/>
    <property type="match status" value="1"/>
</dbReference>
<evidence type="ECO:0000256" key="6">
    <source>
        <dbReference type="ARBA" id="ARBA00022946"/>
    </source>
</evidence>
<evidence type="ECO:0000256" key="3">
    <source>
        <dbReference type="ARBA" id="ARBA00022478"/>
    </source>
</evidence>
<dbReference type="Proteomes" id="UP000078046">
    <property type="component" value="Unassembled WGS sequence"/>
</dbReference>
<dbReference type="PROSITE" id="PS00900">
    <property type="entry name" value="RNA_POL_PHAGE_1"/>
    <property type="match status" value="1"/>
</dbReference>
<evidence type="ECO:0000256" key="4">
    <source>
        <dbReference type="ARBA" id="ARBA00022679"/>
    </source>
</evidence>
<accession>A0A177B6Y7</accession>
<evidence type="ECO:0000256" key="2">
    <source>
        <dbReference type="ARBA" id="ARBA00012418"/>
    </source>
</evidence>
<evidence type="ECO:0000256" key="9">
    <source>
        <dbReference type="RuleBase" id="RU003805"/>
    </source>
</evidence>
<evidence type="ECO:0000313" key="11">
    <source>
        <dbReference type="EMBL" id="OAF69413.1"/>
    </source>
</evidence>
<dbReference type="SUPFAM" id="SSF56672">
    <property type="entry name" value="DNA/RNA polymerases"/>
    <property type="match status" value="1"/>
</dbReference>
<dbReference type="GO" id="GO:0003899">
    <property type="term" value="F:DNA-directed RNA polymerase activity"/>
    <property type="evidence" value="ECO:0007669"/>
    <property type="project" value="UniProtKB-EC"/>
</dbReference>
<dbReference type="GO" id="GO:0006390">
    <property type="term" value="P:mitochondrial transcription"/>
    <property type="evidence" value="ECO:0007669"/>
    <property type="project" value="TreeGrafter"/>
</dbReference>
<dbReference type="EC" id="2.7.7.6" evidence="2 9"/>
<dbReference type="Pfam" id="PF00940">
    <property type="entry name" value="RNA_pol"/>
    <property type="match status" value="1"/>
</dbReference>
<gene>
    <name evidence="11" type="ORF">A3Q56_02812</name>
</gene>
<evidence type="ECO:0000256" key="5">
    <source>
        <dbReference type="ARBA" id="ARBA00022695"/>
    </source>
</evidence>
<evidence type="ECO:0000256" key="1">
    <source>
        <dbReference type="ARBA" id="ARBA00009493"/>
    </source>
</evidence>
<dbReference type="GO" id="GO:0034245">
    <property type="term" value="C:mitochondrial DNA-directed RNA polymerase complex"/>
    <property type="evidence" value="ECO:0007669"/>
    <property type="project" value="TreeGrafter"/>
</dbReference>
<dbReference type="SMART" id="SM01311">
    <property type="entry name" value="RPOL_N"/>
    <property type="match status" value="1"/>
</dbReference>
<comment type="similarity">
    <text evidence="1 9">Belongs to the phage and mitochondrial RNA polymerase family.</text>
</comment>
<keyword evidence="5 9" id="KW-0548">Nucleotidyltransferase</keyword>
<comment type="function">
    <text evidence="9">DNA-dependent RNA polymerase catalyzes the transcription of DNA into RNA using the four ribonucleoside triphosphates as substrates.</text>
</comment>
<keyword evidence="3 9" id="KW-0240">DNA-directed RNA polymerase</keyword>
<comment type="catalytic activity">
    <reaction evidence="8 9">
        <text>RNA(n) + a ribonucleoside 5'-triphosphate = RNA(n+1) + diphosphate</text>
        <dbReference type="Rhea" id="RHEA:21248"/>
        <dbReference type="Rhea" id="RHEA-COMP:14527"/>
        <dbReference type="Rhea" id="RHEA-COMP:17342"/>
        <dbReference type="ChEBI" id="CHEBI:33019"/>
        <dbReference type="ChEBI" id="CHEBI:61557"/>
        <dbReference type="ChEBI" id="CHEBI:140395"/>
        <dbReference type="EC" id="2.7.7.6"/>
    </reaction>
</comment>
<evidence type="ECO:0000256" key="8">
    <source>
        <dbReference type="ARBA" id="ARBA00048552"/>
    </source>
</evidence>
<dbReference type="Gene3D" id="1.10.150.20">
    <property type="entry name" value="5' to 3' exonuclease, C-terminal subdomain"/>
    <property type="match status" value="1"/>
</dbReference>
<reference evidence="11 12" key="1">
    <citation type="submission" date="2016-04" db="EMBL/GenBank/DDBJ databases">
        <title>The genome of Intoshia linei affirms orthonectids as highly simplified spiralians.</title>
        <authorList>
            <person name="Mikhailov K.V."/>
            <person name="Slusarev G.S."/>
            <person name="Nikitin M.A."/>
            <person name="Logacheva M.D."/>
            <person name="Penin A."/>
            <person name="Aleoshin V."/>
            <person name="Panchin Y.V."/>
        </authorList>
    </citation>
    <scope>NUCLEOTIDE SEQUENCE [LARGE SCALE GENOMIC DNA]</scope>
    <source>
        <strain evidence="11">Intl2013</strain>
        <tissue evidence="11">Whole animal</tissue>
    </source>
</reference>
<protein>
    <recommendedName>
        <fullName evidence="2 9">DNA-directed RNA polymerase</fullName>
        <ecNumber evidence="2 9">2.7.7.6</ecNumber>
    </recommendedName>
</protein>